<dbReference type="AlphaFoldDB" id="A0A9N9N6Y5"/>
<keyword evidence="2" id="KW-1185">Reference proteome</keyword>
<dbReference type="InterPro" id="IPR013320">
    <property type="entry name" value="ConA-like_dom_sf"/>
</dbReference>
<name>A0A9N9N6Y5_9GLOM</name>
<proteinExistence type="predicted"/>
<dbReference type="OrthoDB" id="2324354at2759"/>
<protein>
    <submittedName>
        <fullName evidence="1">5951_t:CDS:1</fullName>
    </submittedName>
</protein>
<sequence length="148" mass="16956">MKKFIVKEWAELISDPIIFNDQSHQVFEHGNLPAVKDELSVTLRLKLQKLTSSWATIFHKGTIDSVRTPRLELMPNKFSLQACFTGNWSYTAGISGLGDELLLDRWYHVAYTLSDPEKRADLYIDGEWVGSYSIHNIKKQKVVFNDGP</sequence>
<dbReference type="Proteomes" id="UP000789570">
    <property type="component" value="Unassembled WGS sequence"/>
</dbReference>
<dbReference type="Pfam" id="PF13385">
    <property type="entry name" value="Laminin_G_3"/>
    <property type="match status" value="1"/>
</dbReference>
<evidence type="ECO:0000313" key="1">
    <source>
        <dbReference type="EMBL" id="CAG8707889.1"/>
    </source>
</evidence>
<organism evidence="1 2">
    <name type="scientific">Funneliformis caledonium</name>
    <dbReference type="NCBI Taxonomy" id="1117310"/>
    <lineage>
        <taxon>Eukaryota</taxon>
        <taxon>Fungi</taxon>
        <taxon>Fungi incertae sedis</taxon>
        <taxon>Mucoromycota</taxon>
        <taxon>Glomeromycotina</taxon>
        <taxon>Glomeromycetes</taxon>
        <taxon>Glomerales</taxon>
        <taxon>Glomeraceae</taxon>
        <taxon>Funneliformis</taxon>
    </lineage>
</organism>
<reference evidence="1" key="1">
    <citation type="submission" date="2021-06" db="EMBL/GenBank/DDBJ databases">
        <authorList>
            <person name="Kallberg Y."/>
            <person name="Tangrot J."/>
            <person name="Rosling A."/>
        </authorList>
    </citation>
    <scope>NUCLEOTIDE SEQUENCE</scope>
    <source>
        <strain evidence="1">UK204</strain>
    </source>
</reference>
<comment type="caution">
    <text evidence="1">The sequence shown here is derived from an EMBL/GenBank/DDBJ whole genome shotgun (WGS) entry which is preliminary data.</text>
</comment>
<dbReference type="Gene3D" id="2.60.120.200">
    <property type="match status" value="1"/>
</dbReference>
<dbReference type="SUPFAM" id="SSF49899">
    <property type="entry name" value="Concanavalin A-like lectins/glucanases"/>
    <property type="match status" value="1"/>
</dbReference>
<evidence type="ECO:0000313" key="2">
    <source>
        <dbReference type="Proteomes" id="UP000789570"/>
    </source>
</evidence>
<feature type="non-terminal residue" evidence="1">
    <location>
        <position position="1"/>
    </location>
</feature>
<dbReference type="EMBL" id="CAJVPQ010008561">
    <property type="protein sequence ID" value="CAG8707889.1"/>
    <property type="molecule type" value="Genomic_DNA"/>
</dbReference>
<accession>A0A9N9N6Y5</accession>
<gene>
    <name evidence="1" type="ORF">FCALED_LOCUS13784</name>
</gene>